<comment type="caution">
    <text evidence="1">The sequence shown here is derived from an EMBL/GenBank/DDBJ whole genome shotgun (WGS) entry which is preliminary data.</text>
</comment>
<dbReference type="EMBL" id="CAJVPY010037347">
    <property type="protein sequence ID" value="CAG8802831.1"/>
    <property type="molecule type" value="Genomic_DNA"/>
</dbReference>
<proteinExistence type="predicted"/>
<sequence length="104" mass="11608">MAKFCNPSMNKQDLMNAANKKWQKYKKESEATIKNQINQYLIASPSIVRTTTFFLLPSLPNIHSLESSTSNSASSRLLAPNSSSLLLVEIPIIISNTLAQHKFL</sequence>
<organism evidence="1 2">
    <name type="scientific">Dentiscutata erythropus</name>
    <dbReference type="NCBI Taxonomy" id="1348616"/>
    <lineage>
        <taxon>Eukaryota</taxon>
        <taxon>Fungi</taxon>
        <taxon>Fungi incertae sedis</taxon>
        <taxon>Mucoromycota</taxon>
        <taxon>Glomeromycotina</taxon>
        <taxon>Glomeromycetes</taxon>
        <taxon>Diversisporales</taxon>
        <taxon>Gigasporaceae</taxon>
        <taxon>Dentiscutata</taxon>
    </lineage>
</organism>
<name>A0A9N9P9D1_9GLOM</name>
<reference evidence="1" key="1">
    <citation type="submission" date="2021-06" db="EMBL/GenBank/DDBJ databases">
        <authorList>
            <person name="Kallberg Y."/>
            <person name="Tangrot J."/>
            <person name="Rosling A."/>
        </authorList>
    </citation>
    <scope>NUCLEOTIDE SEQUENCE</scope>
    <source>
        <strain evidence="1">MA453B</strain>
    </source>
</reference>
<dbReference type="Proteomes" id="UP000789405">
    <property type="component" value="Unassembled WGS sequence"/>
</dbReference>
<accession>A0A9N9P9D1</accession>
<protein>
    <submittedName>
        <fullName evidence="1">26651_t:CDS:1</fullName>
    </submittedName>
</protein>
<evidence type="ECO:0000313" key="2">
    <source>
        <dbReference type="Proteomes" id="UP000789405"/>
    </source>
</evidence>
<keyword evidence="2" id="KW-1185">Reference proteome</keyword>
<dbReference type="OrthoDB" id="2442473at2759"/>
<dbReference type="AlphaFoldDB" id="A0A9N9P9D1"/>
<evidence type="ECO:0000313" key="1">
    <source>
        <dbReference type="EMBL" id="CAG8802831.1"/>
    </source>
</evidence>
<feature type="non-terminal residue" evidence="1">
    <location>
        <position position="104"/>
    </location>
</feature>
<gene>
    <name evidence="1" type="ORF">DERYTH_LOCUS23766</name>
</gene>